<dbReference type="EMBL" id="JAPFFJ010000006">
    <property type="protein sequence ID" value="KAJ6423292.1"/>
    <property type="molecule type" value="Genomic_DNA"/>
</dbReference>
<sequence length="45" mass="5153">MHTSGNSRNPKKQMDRTIASSILWLCIHALKNTKEYLTFSTTINT</sequence>
<evidence type="ECO:0000313" key="1">
    <source>
        <dbReference type="EMBL" id="KAJ6423292.1"/>
    </source>
</evidence>
<comment type="caution">
    <text evidence="1">The sequence shown here is derived from an EMBL/GenBank/DDBJ whole genome shotgun (WGS) entry which is preliminary data.</text>
</comment>
<name>A0AAD6KIZ7_9ROSI</name>
<organism evidence="1 2">
    <name type="scientific">Salix udensis</name>
    <dbReference type="NCBI Taxonomy" id="889485"/>
    <lineage>
        <taxon>Eukaryota</taxon>
        <taxon>Viridiplantae</taxon>
        <taxon>Streptophyta</taxon>
        <taxon>Embryophyta</taxon>
        <taxon>Tracheophyta</taxon>
        <taxon>Spermatophyta</taxon>
        <taxon>Magnoliopsida</taxon>
        <taxon>eudicotyledons</taxon>
        <taxon>Gunneridae</taxon>
        <taxon>Pentapetalae</taxon>
        <taxon>rosids</taxon>
        <taxon>fabids</taxon>
        <taxon>Malpighiales</taxon>
        <taxon>Salicaceae</taxon>
        <taxon>Saliceae</taxon>
        <taxon>Salix</taxon>
    </lineage>
</organism>
<dbReference type="Proteomes" id="UP001162972">
    <property type="component" value="Chromosome 16"/>
</dbReference>
<dbReference type="AlphaFoldDB" id="A0AAD6KIZ7"/>
<keyword evidence="2" id="KW-1185">Reference proteome</keyword>
<accession>A0AAD6KIZ7</accession>
<evidence type="ECO:0000313" key="2">
    <source>
        <dbReference type="Proteomes" id="UP001162972"/>
    </source>
</evidence>
<protein>
    <submittedName>
        <fullName evidence="1">Uncharacterized protein</fullName>
    </submittedName>
</protein>
<gene>
    <name evidence="1" type="ORF">OIU84_024268</name>
</gene>
<reference evidence="1 2" key="1">
    <citation type="journal article" date="2023" name="Int. J. Mol. Sci.">
        <title>De Novo Assembly and Annotation of 11 Diverse Shrub Willow (Salix) Genomes Reveals Novel Gene Organization in Sex-Linked Regions.</title>
        <authorList>
            <person name="Hyden B."/>
            <person name="Feng K."/>
            <person name="Yates T.B."/>
            <person name="Jawdy S."/>
            <person name="Cereghino C."/>
            <person name="Smart L.B."/>
            <person name="Muchero W."/>
        </authorList>
    </citation>
    <scope>NUCLEOTIDE SEQUENCE [LARGE SCALE GENOMIC DNA]</scope>
    <source>
        <tissue evidence="1">Shoot tip</tissue>
    </source>
</reference>
<proteinExistence type="predicted"/>